<accession>A0A0B5DLK6</accession>
<dbReference type="Proteomes" id="UP000325763">
    <property type="component" value="Chromosome"/>
</dbReference>
<keyword evidence="1" id="KW-0472">Membrane</keyword>
<name>A0A0B5DLK6_9ACTN</name>
<protein>
    <submittedName>
        <fullName evidence="2">Uncharacterized protein</fullName>
    </submittedName>
</protein>
<reference evidence="4" key="1">
    <citation type="submission" date="2014-09" db="EMBL/GenBank/DDBJ databases">
        <title>Sequence of the Streptomyces nodosus genome.</title>
        <authorList>
            <person name="Sweeney P."/>
            <person name="Stephens N."/>
            <person name="Murphy C."/>
            <person name="Caffrey P."/>
        </authorList>
    </citation>
    <scope>NUCLEOTIDE SEQUENCE [LARGE SCALE GENOMIC DNA]</scope>
    <source>
        <strain evidence="4">ATCC 14899</strain>
    </source>
</reference>
<evidence type="ECO:0000256" key="1">
    <source>
        <dbReference type="SAM" id="Phobius"/>
    </source>
</evidence>
<dbReference type="OrthoDB" id="3526086at2"/>
<evidence type="ECO:0000313" key="3">
    <source>
        <dbReference type="EMBL" id="QEV39862.1"/>
    </source>
</evidence>
<evidence type="ECO:0000313" key="2">
    <source>
        <dbReference type="EMBL" id="AJE41321.1"/>
    </source>
</evidence>
<dbReference type="HOGENOM" id="CLU_1239566_0_0_11"/>
<dbReference type="EMBL" id="CP023747">
    <property type="protein sequence ID" value="QEV39862.1"/>
    <property type="molecule type" value="Genomic_DNA"/>
</dbReference>
<feature type="transmembrane region" description="Helical" evidence="1">
    <location>
        <begin position="196"/>
        <end position="219"/>
    </location>
</feature>
<proteinExistence type="predicted"/>
<dbReference type="Proteomes" id="UP000031526">
    <property type="component" value="Chromosome"/>
</dbReference>
<keyword evidence="1" id="KW-1133">Transmembrane helix</keyword>
<dbReference type="EMBL" id="CP009313">
    <property type="protein sequence ID" value="AJE41321.1"/>
    <property type="molecule type" value="Genomic_DNA"/>
</dbReference>
<sequence length="223" mass="23603">MTAQVPAVIPAPAFEEQHMPVLVGDPMTAGRFTTGGADVLLGPAGTLINTEADDEPARSGVWNAEEFRLIGPAPAPVTERLLEPPWGADQSSLPIRSPYRKLVTAMRSTPHPSPALGSEWTATLVIDALCTLVSATTLTGIGVLIPAFDEDYDMPMGRHVSEAVPFFGGMALLVTSLIITTLMVRSSSERRRRTGLVTATVRLGCLVTAAIAFVVYGTVTYGV</sequence>
<dbReference type="KEGG" id="snq:CP978_16005"/>
<feature type="transmembrane region" description="Helical" evidence="1">
    <location>
        <begin position="165"/>
        <end position="184"/>
    </location>
</feature>
<evidence type="ECO:0000313" key="4">
    <source>
        <dbReference type="Proteomes" id="UP000031526"/>
    </source>
</evidence>
<feature type="transmembrane region" description="Helical" evidence="1">
    <location>
        <begin position="124"/>
        <end position="145"/>
    </location>
</feature>
<reference evidence="2 4" key="2">
    <citation type="journal article" date="2016" name="Appl. Microbiol. Biotechnol.">
        <title>Exploiting the genome sequence of Streptomyces nodosus for enhanced antibiotic production.</title>
        <authorList>
            <person name="Sweeney P."/>
            <person name="Murphy C.D."/>
            <person name="Caffrey P."/>
        </authorList>
    </citation>
    <scope>NUCLEOTIDE SEQUENCE [LARGE SCALE GENOMIC DNA]</scope>
    <source>
        <strain evidence="2 4">ATCC 14899</strain>
    </source>
</reference>
<organism evidence="2 4">
    <name type="scientific">Streptomyces nodosus</name>
    <dbReference type="NCBI Taxonomy" id="40318"/>
    <lineage>
        <taxon>Bacteria</taxon>
        <taxon>Bacillati</taxon>
        <taxon>Actinomycetota</taxon>
        <taxon>Actinomycetes</taxon>
        <taxon>Kitasatosporales</taxon>
        <taxon>Streptomycetaceae</taxon>
        <taxon>Streptomyces</taxon>
    </lineage>
</organism>
<dbReference type="AlphaFoldDB" id="A0A0B5DLK6"/>
<keyword evidence="1" id="KW-0812">Transmembrane</keyword>
<dbReference type="STRING" id="40318.SNOD_15710"/>
<evidence type="ECO:0000313" key="5">
    <source>
        <dbReference type="Proteomes" id="UP000325763"/>
    </source>
</evidence>
<reference evidence="3 5" key="3">
    <citation type="submission" date="2017-09" db="EMBL/GenBank/DDBJ databases">
        <title>Streptomyces genome completion.</title>
        <authorList>
            <person name="Lee N."/>
            <person name="Cho B.-K."/>
        </authorList>
    </citation>
    <scope>NUCLEOTIDE SEQUENCE [LARGE SCALE GENOMIC DNA]</scope>
    <source>
        <strain evidence="3 5">ATCC 14899</strain>
    </source>
</reference>
<gene>
    <name evidence="3" type="ORF">CP978_16005</name>
    <name evidence="2" type="ORF">SNOD_15710</name>
</gene>
<dbReference type="RefSeq" id="WP_043441521.1">
    <property type="nucleotide sequence ID" value="NZ_CP009313.1"/>
</dbReference>
<keyword evidence="4" id="KW-1185">Reference proteome</keyword>